<sequence>MTNRLAFDFTGATALVTGGTSGIGHATATLLRDSGAHVTITGTRAEPDDYDAVDLSGLQYRQLSLTDPAGIDALADSFTELDILVNNAGANFPGGLDESTAEGFTASVEVNLLAPFRLTERLHGALAASNADGGASVVMFASMAAIRAVPVVPGYGSAKAGILSLTRNLAAQWASDGIRVNAVVPGLVATRMTAPMDYVPDIKQEQIDHIPLGRFAAPEEVASPILYLCSANASYTTGSALVVDGGYSVL</sequence>
<dbReference type="SUPFAM" id="SSF51735">
    <property type="entry name" value="NAD(P)-binding Rossmann-fold domains"/>
    <property type="match status" value="1"/>
</dbReference>
<organism evidence="3 4">
    <name type="scientific">Mycolicibacterium iranicum</name>
    <name type="common">Mycobacterium iranicum</name>
    <dbReference type="NCBI Taxonomy" id="912594"/>
    <lineage>
        <taxon>Bacteria</taxon>
        <taxon>Bacillati</taxon>
        <taxon>Actinomycetota</taxon>
        <taxon>Actinomycetes</taxon>
        <taxon>Mycobacteriales</taxon>
        <taxon>Mycobacteriaceae</taxon>
        <taxon>Mycolicibacterium</taxon>
    </lineage>
</organism>
<dbReference type="Pfam" id="PF13561">
    <property type="entry name" value="adh_short_C2"/>
    <property type="match status" value="1"/>
</dbReference>
<dbReference type="InterPro" id="IPR020904">
    <property type="entry name" value="Sc_DH/Rdtase_CS"/>
</dbReference>
<evidence type="ECO:0000313" key="4">
    <source>
        <dbReference type="Proteomes" id="UP000550501"/>
    </source>
</evidence>
<evidence type="ECO:0000256" key="1">
    <source>
        <dbReference type="ARBA" id="ARBA00006484"/>
    </source>
</evidence>
<dbReference type="InterPro" id="IPR036291">
    <property type="entry name" value="NAD(P)-bd_dom_sf"/>
</dbReference>
<protein>
    <submittedName>
        <fullName evidence="3">NAD(P)-dependent dehydrogenase (Short-subunit alcohol dehydrogenase family)</fullName>
    </submittedName>
</protein>
<comment type="similarity">
    <text evidence="1">Belongs to the short-chain dehydrogenases/reductases (SDR) family.</text>
</comment>
<evidence type="ECO:0000256" key="2">
    <source>
        <dbReference type="ARBA" id="ARBA00023002"/>
    </source>
</evidence>
<gene>
    <name evidence="3" type="ORF">FHR72_005256</name>
</gene>
<dbReference type="FunFam" id="3.40.50.720:FF:000084">
    <property type="entry name" value="Short-chain dehydrogenase reductase"/>
    <property type="match status" value="1"/>
</dbReference>
<dbReference type="InterPro" id="IPR002347">
    <property type="entry name" value="SDR_fam"/>
</dbReference>
<comment type="caution">
    <text evidence="3">The sequence shown here is derived from an EMBL/GenBank/DDBJ whole genome shotgun (WGS) entry which is preliminary data.</text>
</comment>
<proteinExistence type="inferred from homology"/>
<keyword evidence="4" id="KW-1185">Reference proteome</keyword>
<name>A0A839QGY1_MYCIR</name>
<reference evidence="3 4" key="1">
    <citation type="submission" date="2020-08" db="EMBL/GenBank/DDBJ databases">
        <title>The Agave Microbiome: Exploring the role of microbial communities in plant adaptations to desert environments.</title>
        <authorList>
            <person name="Partida-Martinez L.P."/>
        </authorList>
    </citation>
    <scope>NUCLEOTIDE SEQUENCE [LARGE SCALE GENOMIC DNA]</scope>
    <source>
        <strain evidence="3 4">AT2.18</strain>
    </source>
</reference>
<dbReference type="PROSITE" id="PS00061">
    <property type="entry name" value="ADH_SHORT"/>
    <property type="match status" value="1"/>
</dbReference>
<dbReference type="GO" id="GO:0016616">
    <property type="term" value="F:oxidoreductase activity, acting on the CH-OH group of donors, NAD or NADP as acceptor"/>
    <property type="evidence" value="ECO:0007669"/>
    <property type="project" value="TreeGrafter"/>
</dbReference>
<dbReference type="PRINTS" id="PR00081">
    <property type="entry name" value="GDHRDH"/>
</dbReference>
<dbReference type="PRINTS" id="PR00080">
    <property type="entry name" value="SDRFAMILY"/>
</dbReference>
<dbReference type="Gene3D" id="3.40.50.720">
    <property type="entry name" value="NAD(P)-binding Rossmann-like Domain"/>
    <property type="match status" value="1"/>
</dbReference>
<dbReference type="Proteomes" id="UP000550501">
    <property type="component" value="Unassembled WGS sequence"/>
</dbReference>
<dbReference type="RefSeq" id="WP_183474369.1">
    <property type="nucleotide sequence ID" value="NZ_JACHVU010000022.1"/>
</dbReference>
<dbReference type="AlphaFoldDB" id="A0A839QGY1"/>
<accession>A0A839QGY1</accession>
<dbReference type="PANTHER" id="PTHR42760:SF132">
    <property type="entry name" value="SHORT-CHAIN DEHYDROGENASE_REDUCTASE FAMILY PROTEIN"/>
    <property type="match status" value="1"/>
</dbReference>
<evidence type="ECO:0000313" key="3">
    <source>
        <dbReference type="EMBL" id="MBB2993745.1"/>
    </source>
</evidence>
<keyword evidence="2" id="KW-0560">Oxidoreductase</keyword>
<dbReference type="PANTHER" id="PTHR42760">
    <property type="entry name" value="SHORT-CHAIN DEHYDROGENASES/REDUCTASES FAMILY MEMBER"/>
    <property type="match status" value="1"/>
</dbReference>
<dbReference type="EMBL" id="JACHVU010000022">
    <property type="protein sequence ID" value="MBB2993745.1"/>
    <property type="molecule type" value="Genomic_DNA"/>
</dbReference>